<accession>A0A194XBE3</accession>
<name>A0A194XBE3_MOLSC</name>
<dbReference type="Gene3D" id="1.20.1250.20">
    <property type="entry name" value="MFS general substrate transporter like domains"/>
    <property type="match status" value="2"/>
</dbReference>
<evidence type="ECO:0000256" key="4">
    <source>
        <dbReference type="ARBA" id="ARBA00022989"/>
    </source>
</evidence>
<comment type="subcellular location">
    <subcellularLocation>
        <location evidence="1">Membrane</location>
        <topology evidence="1">Multi-pass membrane protein</topology>
    </subcellularLocation>
</comment>
<dbReference type="SUPFAM" id="SSF103473">
    <property type="entry name" value="MFS general substrate transporter"/>
    <property type="match status" value="1"/>
</dbReference>
<comment type="similarity">
    <text evidence="2">Belongs to the major facilitator superfamily. TCR/Tet family.</text>
</comment>
<feature type="transmembrane region" description="Helical" evidence="6">
    <location>
        <begin position="400"/>
        <end position="420"/>
    </location>
</feature>
<feature type="transmembrane region" description="Helical" evidence="6">
    <location>
        <begin position="375"/>
        <end position="394"/>
    </location>
</feature>
<dbReference type="GeneID" id="28817964"/>
<keyword evidence="3 6" id="KW-0812">Transmembrane</keyword>
<feature type="transmembrane region" description="Helical" evidence="6">
    <location>
        <begin position="344"/>
        <end position="363"/>
    </location>
</feature>
<evidence type="ECO:0000256" key="5">
    <source>
        <dbReference type="ARBA" id="ARBA00023136"/>
    </source>
</evidence>
<feature type="domain" description="Major facilitator superfamily (MFS) profile" evidence="7">
    <location>
        <begin position="41"/>
        <end position="537"/>
    </location>
</feature>
<dbReference type="InParanoid" id="A0A194XBE3"/>
<dbReference type="InterPro" id="IPR020846">
    <property type="entry name" value="MFS_dom"/>
</dbReference>
<keyword evidence="4 6" id="KW-1133">Transmembrane helix</keyword>
<dbReference type="RefSeq" id="XP_018071846.1">
    <property type="nucleotide sequence ID" value="XM_018208238.1"/>
</dbReference>
<evidence type="ECO:0000313" key="9">
    <source>
        <dbReference type="Proteomes" id="UP000070700"/>
    </source>
</evidence>
<gene>
    <name evidence="8" type="ORF">LY89DRAFT_54584</name>
</gene>
<evidence type="ECO:0000256" key="2">
    <source>
        <dbReference type="ARBA" id="ARBA00007520"/>
    </source>
</evidence>
<feature type="transmembrane region" description="Helical" evidence="6">
    <location>
        <begin position="432"/>
        <end position="457"/>
    </location>
</feature>
<protein>
    <submittedName>
        <fullName evidence="8">MFS general substrate transporter</fullName>
    </submittedName>
</protein>
<evidence type="ECO:0000259" key="7">
    <source>
        <dbReference type="PROSITE" id="PS50850"/>
    </source>
</evidence>
<proteinExistence type="inferred from homology"/>
<sequence length="588" mass="64810">MVLNQRLERFLKTESPQPEWVQKIVTFCKRRPSEKIAFPLVITSFCVIEFIRSVDTSILTFLVRAVAEDLHASTVDSYWCSASYLFSMTATQPIFGGIAEVVGRRTCTLSATIIFMVGSIACATAKDISWLIGARALQGLGSGGMDMAFSLIIVDIVSLPRRPMYVALLQLCAGVGLIFGGLIGALVIEKLSWRWVFWINLPLTAVPLLCFIIVLHVEFTPKSFSQQIKAIDWTGTFLIIASLTSLLFAIFGGGVVYPWISKEVLGPLIAGICGLVLFILNERYVADRNYIQPLMPLRIFGNRTAGVGYFIAFIHGMSLTIISSIFPLYFYITDELSFIPTAVRMLPTPLVISCWVIAAGYVLNKTKRFKWSNVLGLVLLAAGFLLLFTLKYHSSLGQEIGYQVIYSAGIGILFPGRIMAVQSAQERDEDVGLAASLISVTLNLGQCFGLALGVALFDNFWNIRVRKILRDGFIPPNDIFYGNAVQENLDTIKSLPVAIKWHYQRVGAETCSYIFLIFAVVSGFTLFLSLFSRNLSFDRETRTRLVTHDSNTMSTSCSGSIEKSSADDAAMAVVACDDGSGNCLRTTV</sequence>
<organism evidence="8 9">
    <name type="scientific">Mollisia scopiformis</name>
    <name type="common">Conifer needle endophyte fungus</name>
    <name type="synonym">Phialocephala scopiformis</name>
    <dbReference type="NCBI Taxonomy" id="149040"/>
    <lineage>
        <taxon>Eukaryota</taxon>
        <taxon>Fungi</taxon>
        <taxon>Dikarya</taxon>
        <taxon>Ascomycota</taxon>
        <taxon>Pezizomycotina</taxon>
        <taxon>Leotiomycetes</taxon>
        <taxon>Helotiales</taxon>
        <taxon>Mollisiaceae</taxon>
        <taxon>Mollisia</taxon>
    </lineage>
</organism>
<feature type="transmembrane region" description="Helical" evidence="6">
    <location>
        <begin position="513"/>
        <end position="532"/>
    </location>
</feature>
<dbReference type="Proteomes" id="UP000070700">
    <property type="component" value="Unassembled WGS sequence"/>
</dbReference>
<dbReference type="PROSITE" id="PS50850">
    <property type="entry name" value="MFS"/>
    <property type="match status" value="1"/>
</dbReference>
<feature type="transmembrane region" description="Helical" evidence="6">
    <location>
        <begin position="307"/>
        <end position="332"/>
    </location>
</feature>
<dbReference type="OrthoDB" id="10021397at2759"/>
<keyword evidence="9" id="KW-1185">Reference proteome</keyword>
<feature type="transmembrane region" description="Helical" evidence="6">
    <location>
        <begin position="266"/>
        <end position="286"/>
    </location>
</feature>
<dbReference type="GO" id="GO:0005886">
    <property type="term" value="C:plasma membrane"/>
    <property type="evidence" value="ECO:0007669"/>
    <property type="project" value="TreeGrafter"/>
</dbReference>
<evidence type="ECO:0000313" key="8">
    <source>
        <dbReference type="EMBL" id="KUJ17491.1"/>
    </source>
</evidence>
<reference evidence="8 9" key="1">
    <citation type="submission" date="2015-10" db="EMBL/GenBank/DDBJ databases">
        <title>Full genome of DAOMC 229536 Phialocephala scopiformis, a fungal endophyte of spruce producing the potent anti-insectan compound rugulosin.</title>
        <authorList>
            <consortium name="DOE Joint Genome Institute"/>
            <person name="Walker A.K."/>
            <person name="Frasz S.L."/>
            <person name="Seifert K.A."/>
            <person name="Miller J.D."/>
            <person name="Mondo S.J."/>
            <person name="Labutti K."/>
            <person name="Lipzen A."/>
            <person name="Dockter R."/>
            <person name="Kennedy M."/>
            <person name="Grigoriev I.V."/>
            <person name="Spatafora J.W."/>
        </authorList>
    </citation>
    <scope>NUCLEOTIDE SEQUENCE [LARGE SCALE GENOMIC DNA]</scope>
    <source>
        <strain evidence="8 9">CBS 120377</strain>
    </source>
</reference>
<feature type="transmembrane region" description="Helical" evidence="6">
    <location>
        <begin position="139"/>
        <end position="159"/>
    </location>
</feature>
<feature type="transmembrane region" description="Helical" evidence="6">
    <location>
        <begin position="113"/>
        <end position="133"/>
    </location>
</feature>
<keyword evidence="5 6" id="KW-0472">Membrane</keyword>
<dbReference type="InterPro" id="IPR036259">
    <property type="entry name" value="MFS_trans_sf"/>
</dbReference>
<dbReference type="InterPro" id="IPR011701">
    <property type="entry name" value="MFS"/>
</dbReference>
<dbReference type="AlphaFoldDB" id="A0A194XBE3"/>
<dbReference type="KEGG" id="psco:LY89DRAFT_54584"/>
<evidence type="ECO:0000256" key="3">
    <source>
        <dbReference type="ARBA" id="ARBA00022692"/>
    </source>
</evidence>
<feature type="transmembrane region" description="Helical" evidence="6">
    <location>
        <begin position="166"/>
        <end position="189"/>
    </location>
</feature>
<evidence type="ECO:0000256" key="6">
    <source>
        <dbReference type="SAM" id="Phobius"/>
    </source>
</evidence>
<feature type="transmembrane region" description="Helical" evidence="6">
    <location>
        <begin position="237"/>
        <end position="260"/>
    </location>
</feature>
<dbReference type="PANTHER" id="PTHR23501:SF102">
    <property type="entry name" value="DRUG TRANSPORTER, PUTATIVE (AFU_ORTHOLOGUE AFUA_3G08530)-RELATED"/>
    <property type="match status" value="1"/>
</dbReference>
<feature type="transmembrane region" description="Helical" evidence="6">
    <location>
        <begin position="195"/>
        <end position="217"/>
    </location>
</feature>
<dbReference type="EMBL" id="KQ947414">
    <property type="protein sequence ID" value="KUJ17491.1"/>
    <property type="molecule type" value="Genomic_DNA"/>
</dbReference>
<dbReference type="Pfam" id="PF07690">
    <property type="entry name" value="MFS_1"/>
    <property type="match status" value="1"/>
</dbReference>
<evidence type="ECO:0000256" key="1">
    <source>
        <dbReference type="ARBA" id="ARBA00004141"/>
    </source>
</evidence>
<dbReference type="PANTHER" id="PTHR23501">
    <property type="entry name" value="MAJOR FACILITATOR SUPERFAMILY"/>
    <property type="match status" value="1"/>
</dbReference>
<dbReference type="GO" id="GO:0022857">
    <property type="term" value="F:transmembrane transporter activity"/>
    <property type="evidence" value="ECO:0007669"/>
    <property type="project" value="InterPro"/>
</dbReference>